<evidence type="ECO:0000313" key="2">
    <source>
        <dbReference type="Proteomes" id="UP000218677"/>
    </source>
</evidence>
<dbReference type="OrthoDB" id="8455288at2"/>
<dbReference type="Gene3D" id="1.10.238.160">
    <property type="match status" value="1"/>
</dbReference>
<dbReference type="RefSeq" id="WP_096653378.1">
    <property type="nucleotide sequence ID" value="NZ_NWUX01000017.1"/>
</dbReference>
<keyword evidence="2" id="KW-1185">Reference proteome</keyword>
<dbReference type="EMBL" id="NWUX01000017">
    <property type="protein sequence ID" value="PCF94637.1"/>
    <property type="molecule type" value="Genomic_DNA"/>
</dbReference>
<dbReference type="Proteomes" id="UP000218677">
    <property type="component" value="Unassembled WGS sequence"/>
</dbReference>
<evidence type="ECO:0000313" key="1">
    <source>
        <dbReference type="EMBL" id="PCF94637.1"/>
    </source>
</evidence>
<organism evidence="1 2">
    <name type="scientific">Vreelandella nigrificans</name>
    <dbReference type="NCBI Taxonomy" id="2042704"/>
    <lineage>
        <taxon>Bacteria</taxon>
        <taxon>Pseudomonadati</taxon>
        <taxon>Pseudomonadota</taxon>
        <taxon>Gammaproteobacteria</taxon>
        <taxon>Oceanospirillales</taxon>
        <taxon>Halomonadaceae</taxon>
        <taxon>Vreelandella</taxon>
    </lineage>
</organism>
<dbReference type="InterPro" id="IPR052931">
    <property type="entry name" value="Prophage_regulatory_activator"/>
</dbReference>
<comment type="caution">
    <text evidence="1">The sequence shown here is derived from an EMBL/GenBank/DDBJ whole genome shotgun (WGS) entry which is preliminary data.</text>
</comment>
<sequence length="101" mass="11614">MPELTTHTPPFRMVNKIQLGNRLLRRKEVEQKTGKSRSAIYDGIRQGTFPAPVPIGGKSVAWLEEEVDSWIANCLEERKRQRLEGIPAPLRMTTHQQERHA</sequence>
<dbReference type="PANTHER" id="PTHR36154:SF1">
    <property type="entry name" value="DNA-BINDING TRANSCRIPTIONAL ACTIVATOR ALPA"/>
    <property type="match status" value="1"/>
</dbReference>
<dbReference type="AlphaFoldDB" id="A0A2A4HJL7"/>
<protein>
    <submittedName>
        <fullName evidence="1">AlpA family transcriptional regulator</fullName>
    </submittedName>
</protein>
<proteinExistence type="predicted"/>
<dbReference type="Pfam" id="PF05930">
    <property type="entry name" value="Phage_AlpA"/>
    <property type="match status" value="1"/>
</dbReference>
<gene>
    <name evidence="1" type="ORF">CPA45_16470</name>
</gene>
<name>A0A2A4HJL7_9GAMM</name>
<accession>A0A2A4HJL7</accession>
<dbReference type="InterPro" id="IPR010260">
    <property type="entry name" value="AlpA"/>
</dbReference>
<dbReference type="PANTHER" id="PTHR36154">
    <property type="entry name" value="DNA-BINDING TRANSCRIPTIONAL ACTIVATOR ALPA"/>
    <property type="match status" value="1"/>
</dbReference>
<reference evidence="2" key="1">
    <citation type="submission" date="2017-09" db="EMBL/GenBank/DDBJ databases">
        <authorList>
            <person name="Cho G.-S."/>
            <person name="Oguntoyinbo F.A."/>
            <person name="Cnockaert M."/>
            <person name="Kabisch J."/>
            <person name="Neve H."/>
            <person name="Bockelmann W."/>
            <person name="Wenning M."/>
            <person name="Franz C.M."/>
            <person name="Vandamme P."/>
        </authorList>
    </citation>
    <scope>NUCLEOTIDE SEQUENCE [LARGE SCALE GENOMIC DNA]</scope>
    <source>
        <strain evidence="2">MBT G8648</strain>
    </source>
</reference>